<organism evidence="2 3">
    <name type="scientific">Conoideocrella luteorostrata</name>
    <dbReference type="NCBI Taxonomy" id="1105319"/>
    <lineage>
        <taxon>Eukaryota</taxon>
        <taxon>Fungi</taxon>
        <taxon>Dikarya</taxon>
        <taxon>Ascomycota</taxon>
        <taxon>Pezizomycotina</taxon>
        <taxon>Sordariomycetes</taxon>
        <taxon>Hypocreomycetidae</taxon>
        <taxon>Hypocreales</taxon>
        <taxon>Clavicipitaceae</taxon>
        <taxon>Conoideocrella</taxon>
    </lineage>
</organism>
<evidence type="ECO:0000313" key="2">
    <source>
        <dbReference type="EMBL" id="KAK2600198.1"/>
    </source>
</evidence>
<evidence type="ECO:0000313" key="3">
    <source>
        <dbReference type="Proteomes" id="UP001251528"/>
    </source>
</evidence>
<proteinExistence type="predicted"/>
<dbReference type="Gene3D" id="3.10.129.10">
    <property type="entry name" value="Hotdog Thioesterase"/>
    <property type="match status" value="1"/>
</dbReference>
<gene>
    <name evidence="2" type="ORF">QQS21_005072</name>
</gene>
<dbReference type="InterPro" id="IPR029069">
    <property type="entry name" value="HotDog_dom_sf"/>
</dbReference>
<dbReference type="Pfam" id="PF03061">
    <property type="entry name" value="4HBT"/>
    <property type="match status" value="1"/>
</dbReference>
<dbReference type="AlphaFoldDB" id="A0AAJ0CQ49"/>
<protein>
    <recommendedName>
        <fullName evidence="1">Thioesterase domain-containing protein</fullName>
    </recommendedName>
</protein>
<name>A0AAJ0CQ49_9HYPO</name>
<dbReference type="SUPFAM" id="SSF54637">
    <property type="entry name" value="Thioesterase/thiol ester dehydrase-isomerase"/>
    <property type="match status" value="1"/>
</dbReference>
<dbReference type="Proteomes" id="UP001251528">
    <property type="component" value="Unassembled WGS sequence"/>
</dbReference>
<dbReference type="EMBL" id="JASWJB010000080">
    <property type="protein sequence ID" value="KAK2600198.1"/>
    <property type="molecule type" value="Genomic_DNA"/>
</dbReference>
<feature type="domain" description="Thioesterase" evidence="1">
    <location>
        <begin position="23"/>
        <end position="90"/>
    </location>
</feature>
<dbReference type="InterPro" id="IPR006683">
    <property type="entry name" value="Thioestr_dom"/>
</dbReference>
<comment type="caution">
    <text evidence="2">The sequence shown here is derived from an EMBL/GenBank/DDBJ whole genome shotgun (WGS) entry which is preliminary data.</text>
</comment>
<evidence type="ECO:0000259" key="1">
    <source>
        <dbReference type="Pfam" id="PF03061"/>
    </source>
</evidence>
<keyword evidence="3" id="KW-1185">Reference proteome</keyword>
<sequence length="142" mass="15917">MAAIDKKTRRREDYPYILDYRTRWFDSAVNAYLMEYCSLYPPNSPQHPLVAHTSTNYYSSIAYPSVAEVGVRVAKLGKSSVTFELALFEKGVEGVKAVCDFVHVFVERSTGRPAKTGMAPELRKGLEQLYNGGEGLKSKSKL</sequence>
<accession>A0AAJ0CQ49</accession>
<reference evidence="2" key="1">
    <citation type="submission" date="2023-06" db="EMBL/GenBank/DDBJ databases">
        <title>Conoideocrella luteorostrata (Hypocreales: Clavicipitaceae), a potential biocontrol fungus for elongate hemlock scale in United States Christmas tree production areas.</title>
        <authorList>
            <person name="Barrett H."/>
            <person name="Lovett B."/>
            <person name="Macias A.M."/>
            <person name="Stajich J.E."/>
            <person name="Kasson M.T."/>
        </authorList>
    </citation>
    <scope>NUCLEOTIDE SEQUENCE</scope>
    <source>
        <strain evidence="2">ARSEF 14590</strain>
    </source>
</reference>
<dbReference type="CDD" id="cd00586">
    <property type="entry name" value="4HBT"/>
    <property type="match status" value="1"/>
</dbReference>